<feature type="region of interest" description="Disordered" evidence="1">
    <location>
        <begin position="78"/>
        <end position="124"/>
    </location>
</feature>
<reference evidence="3" key="1">
    <citation type="journal article" date="2019" name="Environ. Microbiol.">
        <title>Fungal ecological strategies reflected in gene transcription - a case study of two litter decomposers.</title>
        <authorList>
            <person name="Barbi F."/>
            <person name="Kohler A."/>
            <person name="Barry K."/>
            <person name="Baskaran P."/>
            <person name="Daum C."/>
            <person name="Fauchery L."/>
            <person name="Ihrmark K."/>
            <person name="Kuo A."/>
            <person name="LaButti K."/>
            <person name="Lipzen A."/>
            <person name="Morin E."/>
            <person name="Grigoriev I.V."/>
            <person name="Henrissat B."/>
            <person name="Lindahl B."/>
            <person name="Martin F."/>
        </authorList>
    </citation>
    <scope>NUCLEOTIDE SEQUENCE</scope>
    <source>
        <strain evidence="3">JB14</strain>
    </source>
</reference>
<evidence type="ECO:0000259" key="2">
    <source>
        <dbReference type="Pfam" id="PF20236"/>
    </source>
</evidence>
<organism evidence="3 4">
    <name type="scientific">Gymnopus androsaceus JB14</name>
    <dbReference type="NCBI Taxonomy" id="1447944"/>
    <lineage>
        <taxon>Eukaryota</taxon>
        <taxon>Fungi</taxon>
        <taxon>Dikarya</taxon>
        <taxon>Basidiomycota</taxon>
        <taxon>Agaricomycotina</taxon>
        <taxon>Agaricomycetes</taxon>
        <taxon>Agaricomycetidae</taxon>
        <taxon>Agaricales</taxon>
        <taxon>Marasmiineae</taxon>
        <taxon>Omphalotaceae</taxon>
        <taxon>Gymnopus</taxon>
    </lineage>
</organism>
<feature type="domain" description="DUF6593" evidence="2">
    <location>
        <begin position="119"/>
        <end position="253"/>
    </location>
</feature>
<name>A0A6A4I7A4_9AGAR</name>
<gene>
    <name evidence="3" type="ORF">BT96DRAFT_988075</name>
</gene>
<dbReference type="AlphaFoldDB" id="A0A6A4I7A4"/>
<accession>A0A6A4I7A4</accession>
<proteinExistence type="predicted"/>
<evidence type="ECO:0000313" key="3">
    <source>
        <dbReference type="EMBL" id="KAE9405830.1"/>
    </source>
</evidence>
<dbReference type="Pfam" id="PF20236">
    <property type="entry name" value="DUF6593"/>
    <property type="match status" value="1"/>
</dbReference>
<dbReference type="OrthoDB" id="3360976at2759"/>
<protein>
    <recommendedName>
        <fullName evidence="2">DUF6593 domain-containing protein</fullName>
    </recommendedName>
</protein>
<evidence type="ECO:0000313" key="4">
    <source>
        <dbReference type="Proteomes" id="UP000799118"/>
    </source>
</evidence>
<dbReference type="Proteomes" id="UP000799118">
    <property type="component" value="Unassembled WGS sequence"/>
</dbReference>
<keyword evidence="4" id="KW-1185">Reference proteome</keyword>
<sequence length="260" mass="29685">MSLKLYQRHPRSLEPILENTYLDVGGQTIYRVHTPFAPTPNRTTTISKTLYGSPIGIDHPPLSPSTIRRVLPKDDNAANLASGSQRESVDDSGLEIEPNASGEASNTAGHEATNPLATRKSRPTLDREGTNFTYLAQIDWRVFKSSKIRFGEGQYSYAGREVHVKDLFKKQGWGWWGRHRVFTGEDGNEYRWRLGRTRPELTLNDALKTPIATFHNQRLFSRQGCAYLEIFPQGQHMVDEIFVTFIYIERIRRVKQTHGI</sequence>
<dbReference type="InterPro" id="IPR046528">
    <property type="entry name" value="DUF6593"/>
</dbReference>
<evidence type="ECO:0000256" key="1">
    <source>
        <dbReference type="SAM" id="MobiDB-lite"/>
    </source>
</evidence>
<dbReference type="EMBL" id="ML769406">
    <property type="protein sequence ID" value="KAE9405830.1"/>
    <property type="molecule type" value="Genomic_DNA"/>
</dbReference>